<dbReference type="SUPFAM" id="SSF56112">
    <property type="entry name" value="Protein kinase-like (PK-like)"/>
    <property type="match status" value="1"/>
</dbReference>
<sequence>MGTGTPLRSAARPGPVASLLEVARAAVAGARGQGGDGGWGVAVEGPWCTMRPPAPTGSGTPPGPRLHVGAPPGAYPAVLAAVARVVAADPCPFRFTAEQAAPAGERPEAAPARLPGRAVTVLPVDEAQTRRLTAALRRATAALPGTAVLADTPVGPGPEARPSVDPVEGRGSTDGLLGGRYALPPAPPGGGGVVFGTDTLTGEPVVVRRAPLDGPGGTAARDALRREARLRARLGRAGLAPRALGLIGHEGMLHLVRRHVPGRPLDGWVADRLRHDGDPGVCWAEAGPVALALLDLVDGARAEGLPPTGLTPGSVVVGPDGGVRLVHALACAEPGTLAARRARHGADGHALGGLLFLLATGRPAALAEGFPEARAGAPQAPPDLVRLGRWLALAGRQGESARRLAPAVLGLRAADPAERWTTARARSVLTTGC</sequence>
<name>A0ABW2G7M7_9ACTN</name>
<dbReference type="InterPro" id="IPR057929">
    <property type="entry name" value="RamC_N"/>
</dbReference>
<gene>
    <name evidence="3" type="ORF">ACFQMG_33135</name>
</gene>
<keyword evidence="4" id="KW-1185">Reference proteome</keyword>
<evidence type="ECO:0000259" key="2">
    <source>
        <dbReference type="Pfam" id="PF25816"/>
    </source>
</evidence>
<reference evidence="4" key="1">
    <citation type="journal article" date="2019" name="Int. J. Syst. Evol. Microbiol.">
        <title>The Global Catalogue of Microorganisms (GCM) 10K type strain sequencing project: providing services to taxonomists for standard genome sequencing and annotation.</title>
        <authorList>
            <consortium name="The Broad Institute Genomics Platform"/>
            <consortium name="The Broad Institute Genome Sequencing Center for Infectious Disease"/>
            <person name="Wu L."/>
            <person name="Ma J."/>
        </authorList>
    </citation>
    <scope>NUCLEOTIDE SEQUENCE [LARGE SCALE GENOMIC DNA]</scope>
    <source>
        <strain evidence="4">CGMCC 1.12859</strain>
    </source>
</reference>
<organism evidence="3 4">
    <name type="scientific">Kitasatospora paranensis</name>
    <dbReference type="NCBI Taxonomy" id="258053"/>
    <lineage>
        <taxon>Bacteria</taxon>
        <taxon>Bacillati</taxon>
        <taxon>Actinomycetota</taxon>
        <taxon>Actinomycetes</taxon>
        <taxon>Kitasatosporales</taxon>
        <taxon>Streptomycetaceae</taxon>
        <taxon>Kitasatospora</taxon>
    </lineage>
</organism>
<feature type="region of interest" description="Disordered" evidence="1">
    <location>
        <begin position="148"/>
        <end position="173"/>
    </location>
</feature>
<dbReference type="EMBL" id="JBHTAJ010000100">
    <property type="protein sequence ID" value="MFC7184407.1"/>
    <property type="molecule type" value="Genomic_DNA"/>
</dbReference>
<feature type="domain" description="RamC N-terminal" evidence="2">
    <location>
        <begin position="37"/>
        <end position="158"/>
    </location>
</feature>
<accession>A0ABW2G7M7</accession>
<dbReference type="InterPro" id="IPR011009">
    <property type="entry name" value="Kinase-like_dom_sf"/>
</dbReference>
<protein>
    <recommendedName>
        <fullName evidence="2">RamC N-terminal domain-containing protein</fullName>
    </recommendedName>
</protein>
<comment type="caution">
    <text evidence="3">The sequence shown here is derived from an EMBL/GenBank/DDBJ whole genome shotgun (WGS) entry which is preliminary data.</text>
</comment>
<proteinExistence type="predicted"/>
<dbReference type="RefSeq" id="WP_380232751.1">
    <property type="nucleotide sequence ID" value="NZ_JBHSVH010000002.1"/>
</dbReference>
<dbReference type="Pfam" id="PF25816">
    <property type="entry name" value="RamC_N"/>
    <property type="match status" value="1"/>
</dbReference>
<evidence type="ECO:0000313" key="4">
    <source>
        <dbReference type="Proteomes" id="UP001596435"/>
    </source>
</evidence>
<evidence type="ECO:0000256" key="1">
    <source>
        <dbReference type="SAM" id="MobiDB-lite"/>
    </source>
</evidence>
<dbReference type="Proteomes" id="UP001596435">
    <property type="component" value="Unassembled WGS sequence"/>
</dbReference>
<evidence type="ECO:0000313" key="3">
    <source>
        <dbReference type="EMBL" id="MFC7184407.1"/>
    </source>
</evidence>